<evidence type="ECO:0000313" key="3">
    <source>
        <dbReference type="EMBL" id="CAI4211803.1"/>
    </source>
</evidence>
<dbReference type="InterPro" id="IPR012337">
    <property type="entry name" value="RNaseH-like_sf"/>
</dbReference>
<evidence type="ECO:0000256" key="1">
    <source>
        <dbReference type="SAM" id="MobiDB-lite"/>
    </source>
</evidence>
<keyword evidence="4" id="KW-1185">Reference proteome</keyword>
<feature type="region of interest" description="Disordered" evidence="1">
    <location>
        <begin position="456"/>
        <end position="491"/>
    </location>
</feature>
<dbReference type="PANTHER" id="PTHR28083">
    <property type="entry name" value="GOOD FOR FULL DBP5 ACTIVITY PROTEIN 2"/>
    <property type="match status" value="1"/>
</dbReference>
<reference evidence="3" key="1">
    <citation type="submission" date="2022-11" db="EMBL/GenBank/DDBJ databases">
        <authorList>
            <person name="Scott C."/>
            <person name="Bruce N."/>
        </authorList>
    </citation>
    <scope>NUCLEOTIDE SEQUENCE</scope>
</reference>
<dbReference type="GO" id="GO:0005634">
    <property type="term" value="C:nucleus"/>
    <property type="evidence" value="ECO:0007669"/>
    <property type="project" value="TreeGrafter"/>
</dbReference>
<dbReference type="InterPro" id="IPR048519">
    <property type="entry name" value="Gfd2/YDR514C-like_C"/>
</dbReference>
<dbReference type="PANTHER" id="PTHR28083:SF1">
    <property type="entry name" value="GOOD FOR FULL DBP5 ACTIVITY PROTEIN 2"/>
    <property type="match status" value="1"/>
</dbReference>
<dbReference type="OrthoDB" id="5953249at2759"/>
<evidence type="ECO:0000313" key="4">
    <source>
        <dbReference type="Proteomes" id="UP000838763"/>
    </source>
</evidence>
<protein>
    <recommendedName>
        <fullName evidence="2">Gfd2/YDR514C-like C-terminal domain-containing protein</fullName>
    </recommendedName>
</protein>
<accession>A0A9P1GWW9</accession>
<dbReference type="InterPro" id="IPR040151">
    <property type="entry name" value="Gfd2/YDR514C-like"/>
</dbReference>
<organism evidence="3 4">
    <name type="scientific">Parascedosporium putredinis</name>
    <dbReference type="NCBI Taxonomy" id="1442378"/>
    <lineage>
        <taxon>Eukaryota</taxon>
        <taxon>Fungi</taxon>
        <taxon>Dikarya</taxon>
        <taxon>Ascomycota</taxon>
        <taxon>Pezizomycotina</taxon>
        <taxon>Sordariomycetes</taxon>
        <taxon>Hypocreomycetidae</taxon>
        <taxon>Microascales</taxon>
        <taxon>Microascaceae</taxon>
        <taxon>Parascedosporium</taxon>
    </lineage>
</organism>
<dbReference type="Proteomes" id="UP000838763">
    <property type="component" value="Unassembled WGS sequence"/>
</dbReference>
<dbReference type="AlphaFoldDB" id="A0A9P1GWW9"/>
<feature type="domain" description="Gfd2/YDR514C-like C-terminal" evidence="2">
    <location>
        <begin position="259"/>
        <end position="448"/>
    </location>
</feature>
<gene>
    <name evidence="3" type="ORF">PPNO1_LOCUS1577</name>
</gene>
<dbReference type="EMBL" id="CALLCH030000003">
    <property type="protein sequence ID" value="CAI4211803.1"/>
    <property type="molecule type" value="Genomic_DNA"/>
</dbReference>
<dbReference type="SUPFAM" id="SSF53098">
    <property type="entry name" value="Ribonuclease H-like"/>
    <property type="match status" value="1"/>
</dbReference>
<name>A0A9P1GWW9_9PEZI</name>
<proteinExistence type="predicted"/>
<dbReference type="Pfam" id="PF21762">
    <property type="entry name" value="DEDDh_C"/>
    <property type="match status" value="1"/>
</dbReference>
<evidence type="ECO:0000259" key="2">
    <source>
        <dbReference type="Pfam" id="PF21762"/>
    </source>
</evidence>
<sequence>MPRMTDEEVEEWRPRIDFLQQAAGVEFNTDQFLHAIQDGKLRETLPSDPGQALVGKPAPGVTMTRGDAAPASMYFCPWRMVYHYPDWFIGKVNGPLARPLFDDFFRHQEWHFYYAFTSDTLVETPYLFVPTEQFIAFLNIVNAELKINLTIPVGENGEKFYVSFREGLPQPRYLCNVYDEESRQLIRTKNLPTFDQSFFEAVAPEQIEEFRWQLYDIASFNKISSKARSLEKQTRAREARHRMTRGLQALLGLRPFGPVLISLDVEAHELSHLPTEVGIVTLDTEKTKNLAPGKLGENWWPFVKSIHLRVSEYASHVNYQYVQGCPDKFDFGESEFVSAHDLQARVQALLRDSATPSSTTSNASAEQRQIVFVGHDLAQEERYLAGIGCDLTSENAIMRADSKDLHQHVSGELQGRSLRHVLLDLGLEYANLHNAGNDATYTLQAALACAVKEMQDGPAPPVKKKKKIRREEGFVPGAPKLTEADLVSDPV</sequence>
<comment type="caution">
    <text evidence="3">The sequence shown here is derived from an EMBL/GenBank/DDBJ whole genome shotgun (WGS) entry which is preliminary data.</text>
</comment>